<evidence type="ECO:0000313" key="2">
    <source>
        <dbReference type="EMBL" id="KAL3645759.1"/>
    </source>
</evidence>
<evidence type="ECO:0008006" key="4">
    <source>
        <dbReference type="Google" id="ProtNLM"/>
    </source>
</evidence>
<reference evidence="3" key="1">
    <citation type="journal article" date="2024" name="IScience">
        <title>Strigolactones Initiate the Formation of Haustorium-like Structures in Castilleja.</title>
        <authorList>
            <person name="Buerger M."/>
            <person name="Peterson D."/>
            <person name="Chory J."/>
        </authorList>
    </citation>
    <scope>NUCLEOTIDE SEQUENCE [LARGE SCALE GENOMIC DNA]</scope>
</reference>
<name>A0ABD3DY52_9LAMI</name>
<evidence type="ECO:0000313" key="3">
    <source>
        <dbReference type="Proteomes" id="UP001632038"/>
    </source>
</evidence>
<feature type="region of interest" description="Disordered" evidence="1">
    <location>
        <begin position="106"/>
        <end position="126"/>
    </location>
</feature>
<sequence length="156" mass="17329">MVGIFSRFSVRANHRRTQSALDERDEFPRISEATNNLTTIASTASNNLNHGVEIAVGFKPIEHPTEPLDNDQPILCPLPDPSILNDGRIWKERVSSSVQTRAYMAAMQEQTSTEPETPKAKPRPRNRVILPSASAPEHSILKLLEECSASDISFHS</sequence>
<protein>
    <recommendedName>
        <fullName evidence="4">Cystic fibrosis transmembrane conductance regulator</fullName>
    </recommendedName>
</protein>
<proteinExistence type="predicted"/>
<gene>
    <name evidence="2" type="ORF">CASFOL_010939</name>
</gene>
<evidence type="ECO:0000256" key="1">
    <source>
        <dbReference type="SAM" id="MobiDB-lite"/>
    </source>
</evidence>
<keyword evidence="3" id="KW-1185">Reference proteome</keyword>
<dbReference type="EMBL" id="JAVIJP010000013">
    <property type="protein sequence ID" value="KAL3645759.1"/>
    <property type="molecule type" value="Genomic_DNA"/>
</dbReference>
<organism evidence="2 3">
    <name type="scientific">Castilleja foliolosa</name>
    <dbReference type="NCBI Taxonomy" id="1961234"/>
    <lineage>
        <taxon>Eukaryota</taxon>
        <taxon>Viridiplantae</taxon>
        <taxon>Streptophyta</taxon>
        <taxon>Embryophyta</taxon>
        <taxon>Tracheophyta</taxon>
        <taxon>Spermatophyta</taxon>
        <taxon>Magnoliopsida</taxon>
        <taxon>eudicotyledons</taxon>
        <taxon>Gunneridae</taxon>
        <taxon>Pentapetalae</taxon>
        <taxon>asterids</taxon>
        <taxon>lamiids</taxon>
        <taxon>Lamiales</taxon>
        <taxon>Orobanchaceae</taxon>
        <taxon>Pedicularideae</taxon>
        <taxon>Castillejinae</taxon>
        <taxon>Castilleja</taxon>
    </lineage>
</organism>
<dbReference type="AlphaFoldDB" id="A0ABD3DY52"/>
<dbReference type="PANTHER" id="PTHR34196">
    <property type="entry name" value="OS02G0697700 PROTEIN"/>
    <property type="match status" value="1"/>
</dbReference>
<dbReference type="PANTHER" id="PTHR34196:SF2">
    <property type="entry name" value="OS02G0697700 PROTEIN"/>
    <property type="match status" value="1"/>
</dbReference>
<comment type="caution">
    <text evidence="2">The sequence shown here is derived from an EMBL/GenBank/DDBJ whole genome shotgun (WGS) entry which is preliminary data.</text>
</comment>
<accession>A0ABD3DY52</accession>
<dbReference type="Proteomes" id="UP001632038">
    <property type="component" value="Unassembled WGS sequence"/>
</dbReference>